<dbReference type="Gene3D" id="2.40.50.140">
    <property type="entry name" value="Nucleic acid-binding proteins"/>
    <property type="match status" value="1"/>
</dbReference>
<dbReference type="SUPFAM" id="SSF56091">
    <property type="entry name" value="DNA ligase/mRNA capping enzyme, catalytic domain"/>
    <property type="match status" value="1"/>
</dbReference>
<protein>
    <submittedName>
        <fullName evidence="6">DNA ligase</fullName>
    </submittedName>
</protein>
<dbReference type="KEGG" id="vg:17699695"/>
<keyword evidence="7" id="KW-1185">Reference proteome</keyword>
<dbReference type="EMBL" id="KC853746">
    <property type="protein sequence ID" value="AGW43599.1"/>
    <property type="molecule type" value="Genomic_DNA"/>
</dbReference>
<dbReference type="RefSeq" id="YP_008853856.1">
    <property type="nucleotide sequence ID" value="NC_022916.1"/>
</dbReference>
<keyword evidence="5" id="KW-0234">DNA repair</keyword>
<evidence type="ECO:0000256" key="2">
    <source>
        <dbReference type="ARBA" id="ARBA00022598"/>
    </source>
</evidence>
<dbReference type="InterPro" id="IPR012340">
    <property type="entry name" value="NA-bd_OB-fold"/>
</dbReference>
<dbReference type="Gene3D" id="3.30.1490.70">
    <property type="match status" value="1"/>
</dbReference>
<dbReference type="Proteomes" id="UP000016892">
    <property type="component" value="Segment"/>
</dbReference>
<keyword evidence="4" id="KW-0227">DNA damage</keyword>
<evidence type="ECO:0000256" key="5">
    <source>
        <dbReference type="ARBA" id="ARBA00023204"/>
    </source>
</evidence>
<dbReference type="InterPro" id="IPR050326">
    <property type="entry name" value="NAD_dep_DNA_ligaseB"/>
</dbReference>
<dbReference type="GO" id="GO:0016874">
    <property type="term" value="F:ligase activity"/>
    <property type="evidence" value="ECO:0007669"/>
    <property type="project" value="UniProtKB-KW"/>
</dbReference>
<evidence type="ECO:0000313" key="6">
    <source>
        <dbReference type="EMBL" id="AGW43599.1"/>
    </source>
</evidence>
<organism evidence="6 7">
    <name type="scientific">Burkholderia phage JG068</name>
    <dbReference type="NCBI Taxonomy" id="1401297"/>
    <lineage>
        <taxon>Viruses</taxon>
        <taxon>Duplodnaviria</taxon>
        <taxon>Heunggongvirae</taxon>
        <taxon>Uroviricota</taxon>
        <taxon>Caudoviricetes</taxon>
        <taxon>Autographivirales</taxon>
        <taxon>Autonotataviridae</taxon>
        <taxon>Mguuvirus</taxon>
        <taxon>Mguuvirus JG068</taxon>
    </lineage>
</organism>
<accession>U3PFN8</accession>
<dbReference type="OrthoDB" id="4300at10239"/>
<evidence type="ECO:0000313" key="7">
    <source>
        <dbReference type="Proteomes" id="UP000016892"/>
    </source>
</evidence>
<evidence type="ECO:0000256" key="4">
    <source>
        <dbReference type="ARBA" id="ARBA00022763"/>
    </source>
</evidence>
<dbReference type="PANTHER" id="PTHR47810">
    <property type="entry name" value="DNA LIGASE"/>
    <property type="match status" value="1"/>
</dbReference>
<comment type="similarity">
    <text evidence="1">Belongs to the ATP-dependent DNA ligase family.</text>
</comment>
<evidence type="ECO:0000256" key="3">
    <source>
        <dbReference type="ARBA" id="ARBA00022705"/>
    </source>
</evidence>
<dbReference type="GeneID" id="17699695"/>
<evidence type="ECO:0000256" key="1">
    <source>
        <dbReference type="ARBA" id="ARBA00007572"/>
    </source>
</evidence>
<dbReference type="PANTHER" id="PTHR47810:SF1">
    <property type="entry name" value="DNA LIGASE B"/>
    <property type="match status" value="1"/>
</dbReference>
<reference evidence="6 7" key="1">
    <citation type="journal article" date="2013" name="BMC Genomics">
        <title>Genomic characterization of JG068, a novel virulent podovirus active against Burkholderia cenocepacia.</title>
        <authorList>
            <person name="Lynch K.H."/>
            <person name="Abdu A.H."/>
            <person name="Schobert M."/>
            <person name="Dennis J.J."/>
        </authorList>
    </citation>
    <scope>NUCLEOTIDE SEQUENCE [LARGE SCALE GENOMIC DNA]</scope>
</reference>
<dbReference type="Gene3D" id="3.30.470.30">
    <property type="entry name" value="DNA ligase/mRNA capping enzyme"/>
    <property type="match status" value="1"/>
</dbReference>
<dbReference type="GO" id="GO:0006281">
    <property type="term" value="P:DNA repair"/>
    <property type="evidence" value="ECO:0007669"/>
    <property type="project" value="UniProtKB-KW"/>
</dbReference>
<gene>
    <name evidence="6" type="ORF">JG068_017</name>
</gene>
<dbReference type="GO" id="GO:0006260">
    <property type="term" value="P:DNA replication"/>
    <property type="evidence" value="ECO:0007669"/>
    <property type="project" value="UniProtKB-KW"/>
</dbReference>
<proteinExistence type="inferred from homology"/>
<sequence length="317" mass="35300">MSIPQGFKPTLAAHAVGYPGPGLVSPKIDGVRCFIFDGVAYGRSGKPFKNSAVQEWAAAWPELSGLDGELVFGELNDPLLCSATTGFLNRKRDESPFKFVVFDMFVPGVSYGGRLDDLEAAAASGALPQNTSVIETHVCDKEDAWHRFSELFVLRGFEGMMWRNRAALYLCGRSTDGKGRREAVLLKDKPFTDHDAFIYGYEEAQHNDNAATTGALGQTERRSLAEHRRPAGRVGKLLAVDLETGVEFKIGIFRGVTHERLAAWFREPASIPEFVKYRKMAHGEKDKPRHSTFLTERIAEDIETIPVWVYEYAKARP</sequence>
<keyword evidence="3" id="KW-0235">DNA replication</keyword>
<name>U3PFN8_9CAUD</name>
<keyword evidence="2 6" id="KW-0436">Ligase</keyword>